<keyword evidence="5 6" id="KW-0440">LIM domain</keyword>
<evidence type="ECO:0000256" key="3">
    <source>
        <dbReference type="ARBA" id="ARBA00022723"/>
    </source>
</evidence>
<reference evidence="9" key="2">
    <citation type="submission" date="2009-03" db="EMBL/GenBank/DDBJ databases">
        <authorList>
            <person name="Gang L."/>
        </authorList>
    </citation>
    <scope>NUCLEOTIDE SEQUENCE</scope>
    <source>
        <strain evidence="9">Anhui</strain>
    </source>
</reference>
<dbReference type="GO" id="GO:0046872">
    <property type="term" value="F:metal ion binding"/>
    <property type="evidence" value="ECO:0007669"/>
    <property type="project" value="UniProtKB-KW"/>
</dbReference>
<comment type="subcellular location">
    <subcellularLocation>
        <location evidence="1">Cytoplasm</location>
    </subcellularLocation>
</comment>
<dbReference type="Pfam" id="PF00412">
    <property type="entry name" value="LIM"/>
    <property type="match status" value="3"/>
</dbReference>
<dbReference type="GO" id="GO:0051371">
    <property type="term" value="F:muscle alpha-actinin binding"/>
    <property type="evidence" value="ECO:0007669"/>
    <property type="project" value="TreeGrafter"/>
</dbReference>
<protein>
    <submittedName>
        <fullName evidence="10">PDZ and LIM domain protein</fullName>
    </submittedName>
    <submittedName>
        <fullName evidence="9">Putative LIM domain binding 3</fullName>
    </submittedName>
</protein>
<dbReference type="AlphaFoldDB" id="C1LG63"/>
<evidence type="ECO:0000259" key="7">
    <source>
        <dbReference type="PROSITE" id="PS50023"/>
    </source>
</evidence>
<organism evidence="9">
    <name type="scientific">Schistosoma japonicum</name>
    <name type="common">Blood fluke</name>
    <dbReference type="NCBI Taxonomy" id="6182"/>
    <lineage>
        <taxon>Eukaryota</taxon>
        <taxon>Metazoa</taxon>
        <taxon>Spiralia</taxon>
        <taxon>Lophotrochozoa</taxon>
        <taxon>Platyhelminthes</taxon>
        <taxon>Trematoda</taxon>
        <taxon>Digenea</taxon>
        <taxon>Strigeidida</taxon>
        <taxon>Schistosomatoidea</taxon>
        <taxon>Schistosomatidae</taxon>
        <taxon>Schistosoma</taxon>
    </lineage>
</organism>
<reference evidence="9" key="1">
    <citation type="journal article" date="2009" name="Nature">
        <title>The Schistosoma japonicum genome reveals features of host-parasite interplay.</title>
        <authorList>
            <person name="Liu F."/>
            <person name="Zhou Y."/>
            <person name="Wang Z.Q."/>
            <person name="Lu G."/>
            <person name="Zheng H."/>
            <person name="Brindley P.J."/>
            <person name="McManus D.P."/>
            <person name="Blair D."/>
            <person name="Zhang Q.H."/>
            <person name="Zhong Y."/>
            <person name="Wang S."/>
            <person name="Han Z.G."/>
            <person name="Chen Z."/>
        </authorList>
    </citation>
    <scope>NUCLEOTIDE SEQUENCE</scope>
    <source>
        <strain evidence="9">Anhui</strain>
    </source>
</reference>
<dbReference type="InterPro" id="IPR050604">
    <property type="entry name" value="PDZ-LIM_domain"/>
</dbReference>
<keyword evidence="2" id="KW-0963">Cytoplasm</keyword>
<dbReference type="GO" id="GO:0031941">
    <property type="term" value="C:filamentous actin"/>
    <property type="evidence" value="ECO:0007669"/>
    <property type="project" value="TreeGrafter"/>
</dbReference>
<dbReference type="GO" id="GO:0003779">
    <property type="term" value="F:actin binding"/>
    <property type="evidence" value="ECO:0007669"/>
    <property type="project" value="TreeGrafter"/>
</dbReference>
<dbReference type="GO" id="GO:0005737">
    <property type="term" value="C:cytoplasm"/>
    <property type="evidence" value="ECO:0007669"/>
    <property type="project" value="UniProtKB-SubCell"/>
</dbReference>
<dbReference type="PANTHER" id="PTHR24214:SF38">
    <property type="entry name" value="PDZ AND LIM DOMAIN PROTEIN ZASP-RELATED"/>
    <property type="match status" value="1"/>
</dbReference>
<dbReference type="PROSITE" id="PS00478">
    <property type="entry name" value="LIM_DOMAIN_1"/>
    <property type="match status" value="1"/>
</dbReference>
<feature type="domain" description="LIM zinc-binding" evidence="7">
    <location>
        <begin position="347"/>
        <end position="408"/>
    </location>
</feature>
<evidence type="ECO:0000256" key="6">
    <source>
        <dbReference type="PROSITE-ProRule" id="PRU00125"/>
    </source>
</evidence>
<evidence type="ECO:0000256" key="4">
    <source>
        <dbReference type="ARBA" id="ARBA00022833"/>
    </source>
</evidence>
<evidence type="ECO:0000256" key="5">
    <source>
        <dbReference type="ARBA" id="ARBA00023038"/>
    </source>
</evidence>
<accession>C1LG63</accession>
<dbReference type="InterPro" id="IPR001478">
    <property type="entry name" value="PDZ"/>
</dbReference>
<evidence type="ECO:0000256" key="2">
    <source>
        <dbReference type="ARBA" id="ARBA00022490"/>
    </source>
</evidence>
<dbReference type="SMART" id="SM00132">
    <property type="entry name" value="LIM"/>
    <property type="match status" value="3"/>
</dbReference>
<dbReference type="EMBL" id="SKCS01000049">
    <property type="protein sequence ID" value="TNN19529.1"/>
    <property type="molecule type" value="Genomic_DNA"/>
</dbReference>
<feature type="domain" description="LIM zinc-binding" evidence="7">
    <location>
        <begin position="228"/>
        <end position="286"/>
    </location>
</feature>
<keyword evidence="11" id="KW-1185">Reference proteome</keyword>
<dbReference type="SUPFAM" id="SSF57716">
    <property type="entry name" value="Glucocorticoid receptor-like (DNA-binding domain)"/>
    <property type="match status" value="2"/>
</dbReference>
<dbReference type="GO" id="GO:0001725">
    <property type="term" value="C:stress fiber"/>
    <property type="evidence" value="ECO:0007669"/>
    <property type="project" value="TreeGrafter"/>
</dbReference>
<dbReference type="GO" id="GO:0030036">
    <property type="term" value="P:actin cytoskeleton organization"/>
    <property type="evidence" value="ECO:0007669"/>
    <property type="project" value="TreeGrafter"/>
</dbReference>
<name>C1LG63_SCHJA</name>
<dbReference type="Gene3D" id="2.30.42.10">
    <property type="match status" value="1"/>
</dbReference>
<dbReference type="Pfam" id="PF00595">
    <property type="entry name" value="PDZ"/>
    <property type="match status" value="1"/>
</dbReference>
<dbReference type="PROSITE" id="PS50023">
    <property type="entry name" value="LIM_DOMAIN_2"/>
    <property type="match status" value="3"/>
</dbReference>
<dbReference type="FunFam" id="2.30.42.10:FF:000055">
    <property type="entry name" value="PDZ and LIM domain protein 3"/>
    <property type="match status" value="1"/>
</dbReference>
<feature type="domain" description="LIM zinc-binding" evidence="7">
    <location>
        <begin position="287"/>
        <end position="346"/>
    </location>
</feature>
<proteinExistence type="evidence at transcript level"/>
<dbReference type="InterPro" id="IPR036034">
    <property type="entry name" value="PDZ_sf"/>
</dbReference>
<dbReference type="InterPro" id="IPR001781">
    <property type="entry name" value="Znf_LIM"/>
</dbReference>
<dbReference type="SUPFAM" id="SSF50156">
    <property type="entry name" value="PDZ domain-like"/>
    <property type="match status" value="1"/>
</dbReference>
<dbReference type="CDD" id="cd23068">
    <property type="entry name" value="PDZ_ZASP52-like"/>
    <property type="match status" value="1"/>
</dbReference>
<dbReference type="CDD" id="cd08368">
    <property type="entry name" value="LIM"/>
    <property type="match status" value="2"/>
</dbReference>
<dbReference type="PANTHER" id="PTHR24214">
    <property type="entry name" value="PDZ AND LIM DOMAIN PROTEIN ZASP"/>
    <property type="match status" value="1"/>
</dbReference>
<keyword evidence="3 6" id="KW-0479">Metal-binding</keyword>
<evidence type="ECO:0000313" key="9">
    <source>
        <dbReference type="EMBL" id="CAX73691.1"/>
    </source>
</evidence>
<dbReference type="GO" id="GO:0061061">
    <property type="term" value="P:muscle structure development"/>
    <property type="evidence" value="ECO:0007669"/>
    <property type="project" value="TreeGrafter"/>
</dbReference>
<dbReference type="Proteomes" id="UP000311919">
    <property type="component" value="Unassembled WGS sequence"/>
</dbReference>
<dbReference type="SMART" id="SM00228">
    <property type="entry name" value="PDZ"/>
    <property type="match status" value="1"/>
</dbReference>
<dbReference type="GO" id="GO:0005912">
    <property type="term" value="C:adherens junction"/>
    <property type="evidence" value="ECO:0007669"/>
    <property type="project" value="TreeGrafter"/>
</dbReference>
<evidence type="ECO:0000313" key="11">
    <source>
        <dbReference type="Proteomes" id="UP000311919"/>
    </source>
</evidence>
<dbReference type="STRING" id="6182.C1LG63"/>
<sequence>MSFFIRISRPDPASPWGFRIRGGRDFKEPLYISSVTHGGLADISGLRTGMHVLSIGRDPTDKMTHQQALQAIIRCCNDLELEVYDNGSHNYSDSTPVHKMNMFVTQSSLSIELNKPREPPRPQTNISKVVHIGTSPIISRPHSPNGTTIRSYSSNSPTVHGRVLAEKDRTLPVYTLQKDIRPLHSPLNNQYTYNAINQPMPNIQIGTKSDNPLLKRGTRRSKNFRINPICYVCQQQIHGPFIDTNDRCFCPNHFICDLCHQQLNEDSFAEQNGKLYCEKDFEQFVAYKCAKCYLPVIGKITKALNQTWHPYCFICHQCHKPLDDLFHVEDDNRVLCEEHWKQLHETECAKCKQPISEIDRFIQACGKQYHAKCFSCAACQTLLEGKPFHTRNQKPFCLIHANAVALFG</sequence>
<keyword evidence="4 6" id="KW-0862">Zinc</keyword>
<evidence type="ECO:0000259" key="8">
    <source>
        <dbReference type="PROSITE" id="PS50106"/>
    </source>
</evidence>
<dbReference type="Gene3D" id="2.10.110.10">
    <property type="entry name" value="Cysteine Rich Protein"/>
    <property type="match status" value="3"/>
</dbReference>
<gene>
    <name evidence="10" type="ORF">EWB00_008747</name>
</gene>
<dbReference type="PROSITE" id="PS50106">
    <property type="entry name" value="PDZ"/>
    <property type="match status" value="1"/>
</dbReference>
<dbReference type="EMBL" id="FN317962">
    <property type="protein sequence ID" value="CAX73691.1"/>
    <property type="molecule type" value="mRNA"/>
</dbReference>
<evidence type="ECO:0000313" key="10">
    <source>
        <dbReference type="EMBL" id="TNN19529.1"/>
    </source>
</evidence>
<dbReference type="OrthoDB" id="5911912at2759"/>
<feature type="domain" description="PDZ" evidence="8">
    <location>
        <begin position="4"/>
        <end position="87"/>
    </location>
</feature>
<reference evidence="10 11" key="3">
    <citation type="submission" date="2019-03" db="EMBL/GenBank/DDBJ databases">
        <title>An improved genome assembly of the fluke Schistosoma japonicum.</title>
        <authorList>
            <person name="Hu W."/>
            <person name="Luo F."/>
            <person name="Yin M."/>
            <person name="Mo X."/>
            <person name="Sun C."/>
            <person name="Wu Q."/>
            <person name="Zhu B."/>
            <person name="Xiang M."/>
            <person name="Wang J."/>
            <person name="Wang Y."/>
            <person name="Zhang T."/>
            <person name="Xu B."/>
            <person name="Zheng H."/>
            <person name="Feng Z."/>
        </authorList>
    </citation>
    <scope>NUCLEOTIDE SEQUENCE [LARGE SCALE GENOMIC DNA]</scope>
    <source>
        <strain evidence="10">HuSjv2</strain>
        <tissue evidence="10">Worms</tissue>
    </source>
</reference>
<evidence type="ECO:0000256" key="1">
    <source>
        <dbReference type="ARBA" id="ARBA00004496"/>
    </source>
</evidence>